<keyword evidence="10" id="KW-1185">Reference proteome</keyword>
<keyword evidence="5 7" id="KW-0472">Membrane</keyword>
<accession>Q5KBU7</accession>
<dbReference type="InterPro" id="IPR011701">
    <property type="entry name" value="MFS"/>
</dbReference>
<feature type="transmembrane region" description="Helical" evidence="7">
    <location>
        <begin position="498"/>
        <end position="519"/>
    </location>
</feature>
<dbReference type="FunCoup" id="Q5KBU7">
    <property type="interactions" value="19"/>
</dbReference>
<keyword evidence="2" id="KW-0813">Transport</keyword>
<evidence type="ECO:0000313" key="10">
    <source>
        <dbReference type="Proteomes" id="UP000002149"/>
    </source>
</evidence>
<dbReference type="PROSITE" id="PS50850">
    <property type="entry name" value="MFS"/>
    <property type="match status" value="1"/>
</dbReference>
<comment type="subcellular location">
    <subcellularLocation>
        <location evidence="1">Endomembrane system</location>
        <topology evidence="1">Multi-pass membrane protein</topology>
    </subcellularLocation>
</comment>
<dbReference type="EMBL" id="AE017349">
    <property type="protein sequence ID" value="AAW45553.2"/>
    <property type="molecule type" value="Genomic_DNA"/>
</dbReference>
<reference evidence="9 10" key="1">
    <citation type="journal article" date="2005" name="Science">
        <title>The genome of the basidiomycetous yeast and human pathogen Cryptococcus neoformans.</title>
        <authorList>
            <person name="Loftus B.J."/>
            <person name="Fung E."/>
            <person name="Roncaglia P."/>
            <person name="Rowley D."/>
            <person name="Amedeo P."/>
            <person name="Bruno D."/>
            <person name="Vamathevan J."/>
            <person name="Miranda M."/>
            <person name="Anderson I.J."/>
            <person name="Fraser J.A."/>
            <person name="Allen J.E."/>
            <person name="Bosdet I.E."/>
            <person name="Brent M.R."/>
            <person name="Chiu R."/>
            <person name="Doering T.L."/>
            <person name="Donlin M.J."/>
            <person name="D'Souza C.A."/>
            <person name="Fox D.S."/>
            <person name="Grinberg V."/>
            <person name="Fu J."/>
            <person name="Fukushima M."/>
            <person name="Haas B.J."/>
            <person name="Huang J.C."/>
            <person name="Janbon G."/>
            <person name="Jones S.J."/>
            <person name="Koo H.L."/>
            <person name="Krzywinski M.I."/>
            <person name="Kwon-Chung J.K."/>
            <person name="Lengeler K.B."/>
            <person name="Maiti R."/>
            <person name="Marra M.A."/>
            <person name="Marra R.E."/>
            <person name="Mathewson C.A."/>
            <person name="Mitchell T.G."/>
            <person name="Pertea M."/>
            <person name="Riggs F.R."/>
            <person name="Salzberg S.L."/>
            <person name="Schein J.E."/>
            <person name="Shvartsbeyn A."/>
            <person name="Shin H."/>
            <person name="Shumway M."/>
            <person name="Specht C.A."/>
            <person name="Suh B.B."/>
            <person name="Tenney A."/>
            <person name="Utterback T.R."/>
            <person name="Wickes B.L."/>
            <person name="Wortman J.R."/>
            <person name="Wye N.H."/>
            <person name="Kronstad J.W."/>
            <person name="Lodge J.K."/>
            <person name="Heitman J."/>
            <person name="Davis R.W."/>
            <person name="Fraser C.M."/>
            <person name="Hyman R.W."/>
        </authorList>
    </citation>
    <scope>NUCLEOTIDE SEQUENCE [LARGE SCALE GENOMIC DNA]</scope>
    <source>
        <strain evidence="10">JEC21 / ATCC MYA-565</strain>
    </source>
</reference>
<dbReference type="GeneID" id="3259690"/>
<feature type="transmembrane region" description="Helical" evidence="7">
    <location>
        <begin position="359"/>
        <end position="378"/>
    </location>
</feature>
<dbReference type="RefSeq" id="XP_572860.2">
    <property type="nucleotide sequence ID" value="XM_572860.2"/>
</dbReference>
<dbReference type="PANTHER" id="PTHR23501:SF191">
    <property type="entry name" value="VACUOLAR BASIC AMINO ACID TRANSPORTER 4"/>
    <property type="match status" value="1"/>
</dbReference>
<feature type="transmembrane region" description="Helical" evidence="7">
    <location>
        <begin position="185"/>
        <end position="203"/>
    </location>
</feature>
<dbReference type="GO" id="GO:0000329">
    <property type="term" value="C:fungal-type vacuole membrane"/>
    <property type="evidence" value="ECO:0000318"/>
    <property type="project" value="GO_Central"/>
</dbReference>
<dbReference type="GO" id="GO:0005886">
    <property type="term" value="C:plasma membrane"/>
    <property type="evidence" value="ECO:0000318"/>
    <property type="project" value="GO_Central"/>
</dbReference>
<dbReference type="AlphaFoldDB" id="Q5KBU7"/>
<dbReference type="GO" id="GO:0055085">
    <property type="term" value="P:transmembrane transport"/>
    <property type="evidence" value="ECO:0000318"/>
    <property type="project" value="GO_Central"/>
</dbReference>
<dbReference type="GO" id="GO:0015802">
    <property type="term" value="P:basic amino acid transport"/>
    <property type="evidence" value="ECO:0000318"/>
    <property type="project" value="GO_Central"/>
</dbReference>
<feature type="transmembrane region" description="Helical" evidence="7">
    <location>
        <begin position="270"/>
        <end position="289"/>
    </location>
</feature>
<proteinExistence type="predicted"/>
<evidence type="ECO:0000256" key="6">
    <source>
        <dbReference type="SAM" id="MobiDB-lite"/>
    </source>
</evidence>
<organism evidence="9 10">
    <name type="scientific">Cryptococcus deneoformans (strain JEC21 / ATCC MYA-565)</name>
    <name type="common">Cryptococcus neoformans var. neoformans serotype D</name>
    <dbReference type="NCBI Taxonomy" id="214684"/>
    <lineage>
        <taxon>Eukaryota</taxon>
        <taxon>Fungi</taxon>
        <taxon>Dikarya</taxon>
        <taxon>Basidiomycota</taxon>
        <taxon>Agaricomycotina</taxon>
        <taxon>Tremellomycetes</taxon>
        <taxon>Tremellales</taxon>
        <taxon>Cryptococcaceae</taxon>
        <taxon>Cryptococcus</taxon>
        <taxon>Cryptococcus neoformans species complex</taxon>
    </lineage>
</organism>
<dbReference type="GO" id="GO:0012505">
    <property type="term" value="C:endomembrane system"/>
    <property type="evidence" value="ECO:0007669"/>
    <property type="project" value="UniProtKB-SubCell"/>
</dbReference>
<dbReference type="InterPro" id="IPR020846">
    <property type="entry name" value="MFS_dom"/>
</dbReference>
<feature type="transmembrane region" description="Helical" evidence="7">
    <location>
        <begin position="323"/>
        <end position="347"/>
    </location>
</feature>
<evidence type="ECO:0000256" key="7">
    <source>
        <dbReference type="SAM" id="Phobius"/>
    </source>
</evidence>
<name>Q5KBU7_CRYD1</name>
<dbReference type="Proteomes" id="UP000002149">
    <property type="component" value="Chromosome 9"/>
</dbReference>
<evidence type="ECO:0000256" key="2">
    <source>
        <dbReference type="ARBA" id="ARBA00022448"/>
    </source>
</evidence>
<dbReference type="GO" id="GO:0015174">
    <property type="term" value="F:basic amino acid transmembrane transporter activity"/>
    <property type="evidence" value="ECO:0000318"/>
    <property type="project" value="GO_Central"/>
</dbReference>
<dbReference type="HOGENOM" id="CLU_000960_22_3_1"/>
<dbReference type="InParanoid" id="Q5KBU7"/>
<sequence>MTRQKKQFVHHPSLAIPHSDLSTYPVDTGLLFLVLPQSVCLLSSYIFSLVNNLTFTLPRDKVLETMTLGERERLLQPAPAPPGTTLYSEPNHSEDIETTDEHKLSYNRVGLNARRFWILCASMWIASFLNAFDGTVVATLLGPISSSFKATNLASWLGTSYMLSVCCFTPIYGRLCNIIGRQGSMLLALAIFTTGNLLCAFAPSMEALIAARALAGMGGGGLSIIGSTIMSDIVPITHRGIFQGLANLAFGSGMGLGAPIGALINDCLNWRWAFWVQIPVLLFASYLVHSNVRYDVPSRPSSGAATPNPAAVKQTAMQLFKRIDFLGCFLLAGWVGAALIAISLNINSTATNAYNWSDPIMIGLFATSAVLFVLFLFVELKWAAEPVMPFELLVSRTPVAVAINNFVLSVANFAILYSVPLYFTTVRQMSASNAGAHLIPNSFVGVIGSLGAGLIVRRTHKYYWLNTFCACFGVIGCFLISTWRLGTSEWMLWTNMSFTSFAMGAVTTLTIVALIADVGPEHVAIATSLSYVFRTIGQVLGVALSGALTQAVLTWELEKRIRGPNAEEIIASIRESSASIRYLPEPLKSIAIASYQKGLHAVFICTVVLSVITLLSGLGIRELDMKQIMSGGKQAKQVQNESEEEEA</sequence>
<dbReference type="FunFam" id="1.20.1250.20:FF:000672">
    <property type="entry name" value="MFS general substrate transporter"/>
    <property type="match status" value="1"/>
</dbReference>
<feature type="transmembrane region" description="Helical" evidence="7">
    <location>
        <begin position="153"/>
        <end position="173"/>
    </location>
</feature>
<protein>
    <submittedName>
        <fullName evidence="9">Transporter, putative</fullName>
    </submittedName>
</protein>
<dbReference type="InterPro" id="IPR036259">
    <property type="entry name" value="MFS_trans_sf"/>
</dbReference>
<dbReference type="PANTHER" id="PTHR23501">
    <property type="entry name" value="MAJOR FACILITATOR SUPERFAMILY"/>
    <property type="match status" value="1"/>
</dbReference>
<evidence type="ECO:0000256" key="5">
    <source>
        <dbReference type="ARBA" id="ARBA00023136"/>
    </source>
</evidence>
<dbReference type="OrthoDB" id="3437016at2759"/>
<dbReference type="VEuPathDB" id="FungiDB:CNI01350"/>
<feature type="transmembrane region" description="Helical" evidence="7">
    <location>
        <begin position="116"/>
        <end position="141"/>
    </location>
</feature>
<feature type="domain" description="Major facilitator superfamily (MFS) profile" evidence="8">
    <location>
        <begin position="119"/>
        <end position="625"/>
    </location>
</feature>
<feature type="transmembrane region" description="Helical" evidence="7">
    <location>
        <begin position="463"/>
        <end position="486"/>
    </location>
</feature>
<evidence type="ECO:0000259" key="8">
    <source>
        <dbReference type="PROSITE" id="PS50850"/>
    </source>
</evidence>
<feature type="transmembrane region" description="Helical" evidence="7">
    <location>
        <begin position="209"/>
        <end position="229"/>
    </location>
</feature>
<gene>
    <name evidence="9" type="ordered locus">CNI01350</name>
</gene>
<dbReference type="FunFam" id="1.20.1250.20:FF:000670">
    <property type="entry name" value="MFS general substrate transporter"/>
    <property type="match status" value="1"/>
</dbReference>
<feature type="transmembrane region" description="Helical" evidence="7">
    <location>
        <begin position="531"/>
        <end position="553"/>
    </location>
</feature>
<feature type="region of interest" description="Disordered" evidence="6">
    <location>
        <begin position="73"/>
        <end position="94"/>
    </location>
</feature>
<dbReference type="SUPFAM" id="SSF103473">
    <property type="entry name" value="MFS general substrate transporter"/>
    <property type="match status" value="2"/>
</dbReference>
<feature type="transmembrane region" description="Helical" evidence="7">
    <location>
        <begin position="598"/>
        <end position="620"/>
    </location>
</feature>
<evidence type="ECO:0000313" key="9">
    <source>
        <dbReference type="EMBL" id="AAW45553.2"/>
    </source>
</evidence>
<feature type="transmembrane region" description="Helical" evidence="7">
    <location>
        <begin position="241"/>
        <end position="264"/>
    </location>
</feature>
<dbReference type="eggNOG" id="KOG0254">
    <property type="taxonomic scope" value="Eukaryota"/>
</dbReference>
<feature type="transmembrane region" description="Helical" evidence="7">
    <location>
        <begin position="435"/>
        <end position="456"/>
    </location>
</feature>
<evidence type="ECO:0000256" key="1">
    <source>
        <dbReference type="ARBA" id="ARBA00004127"/>
    </source>
</evidence>
<accession>Q55NG2</accession>
<dbReference type="Gene3D" id="1.20.1250.20">
    <property type="entry name" value="MFS general substrate transporter like domains"/>
    <property type="match status" value="2"/>
</dbReference>
<keyword evidence="4 7" id="KW-1133">Transmembrane helix</keyword>
<feature type="transmembrane region" description="Helical" evidence="7">
    <location>
        <begin position="399"/>
        <end position="423"/>
    </location>
</feature>
<dbReference type="Pfam" id="PF07690">
    <property type="entry name" value="MFS_1"/>
    <property type="match status" value="1"/>
</dbReference>
<keyword evidence="3 7" id="KW-0812">Transmembrane</keyword>
<dbReference type="STRING" id="214684.Q5KBU7"/>
<evidence type="ECO:0000256" key="3">
    <source>
        <dbReference type="ARBA" id="ARBA00022692"/>
    </source>
</evidence>
<dbReference type="KEGG" id="cne:CNI01350"/>
<dbReference type="PaxDb" id="214684-Q5KBU7"/>
<evidence type="ECO:0000256" key="4">
    <source>
        <dbReference type="ARBA" id="ARBA00022989"/>
    </source>
</evidence>